<protein>
    <submittedName>
        <fullName evidence="2">Tail tape measure protein</fullName>
    </submittedName>
</protein>
<evidence type="ECO:0000256" key="1">
    <source>
        <dbReference type="SAM" id="Phobius"/>
    </source>
</evidence>
<feature type="transmembrane region" description="Helical" evidence="1">
    <location>
        <begin position="365"/>
        <end position="388"/>
    </location>
</feature>
<keyword evidence="1" id="KW-0812">Transmembrane</keyword>
<organism evidence="2">
    <name type="scientific">Siphoviridae sp. ctqwY3</name>
    <dbReference type="NCBI Taxonomy" id="2827951"/>
    <lineage>
        <taxon>Viruses</taxon>
        <taxon>Duplodnaviria</taxon>
        <taxon>Heunggongvirae</taxon>
        <taxon>Uroviricota</taxon>
        <taxon>Caudoviricetes</taxon>
    </lineage>
</organism>
<reference evidence="2" key="1">
    <citation type="journal article" date="2021" name="Proc. Natl. Acad. Sci. U.S.A.">
        <title>A Catalog of Tens of Thousands of Viruses from Human Metagenomes Reveals Hidden Associations with Chronic Diseases.</title>
        <authorList>
            <person name="Tisza M.J."/>
            <person name="Buck C.B."/>
        </authorList>
    </citation>
    <scope>NUCLEOTIDE SEQUENCE</scope>
    <source>
        <strain evidence="2">CtqwY3</strain>
    </source>
</reference>
<feature type="transmembrane region" description="Helical" evidence="1">
    <location>
        <begin position="409"/>
        <end position="428"/>
    </location>
</feature>
<dbReference type="SUPFAM" id="SSF48371">
    <property type="entry name" value="ARM repeat"/>
    <property type="match status" value="1"/>
</dbReference>
<accession>A0A8S5S6C3</accession>
<feature type="transmembrane region" description="Helical" evidence="1">
    <location>
        <begin position="340"/>
        <end position="359"/>
    </location>
</feature>
<sequence length="588" mass="61657">MKGGEVIFDFKGDDSDLDKKTSTLGSKMGNVAKGIGQAFLTGTAVAGTALIGLIGKSVQMAGELEQNLGGSEAVFKEFAETVQTVGSKAFETMGLSQSEFLATANKMGALMQGSGISIEQSMDLSTKAMQRASDVASIMGIDVDTAMESIAGAAKGNFTMMDNLGVAMNATSIEAYALSKGIKTTYNEMDQAQKISLAMEMFLEKTAYAEGNYAKENETFAGSLQTLKGAFANFMSGSGNIEDVTNAVVRFGKILVDSISKMAPSIVNGIVDLVNAIIPQIPGIIETLLPVVLQGAMSLITGLINAIPTLVTMLGQMLPTILQALITGLIQIVNSLATMLPTLIPVIIQAILSLIPVLLNNLPLFINAGIQLIIGLANGLVNAIPVIIDMLPQIIESLINGLMGALPQLILLGPTLLVGLAKGLIKAIPSLISITPKIWQGLINGIKSGLGNFTKIGGDLIKGLWNGINDTIGWVIGKIKGMGTSIMKAVKGLFGIHSPSTEFAWVGRMNMEGLVVGMEDMEDDVQGTFDSMFDLSPSLYGSASTNLSPNVNVVVNNNMNQDPLGQMVDDIKTFSGGAKNDYNYGAGV</sequence>
<dbReference type="EMBL" id="BK032541">
    <property type="protein sequence ID" value="DAF46589.1"/>
    <property type="molecule type" value="Genomic_DNA"/>
</dbReference>
<proteinExistence type="predicted"/>
<keyword evidence="1" id="KW-0472">Membrane</keyword>
<keyword evidence="1" id="KW-1133">Transmembrane helix</keyword>
<name>A0A8S5S6C3_9CAUD</name>
<evidence type="ECO:0000313" key="2">
    <source>
        <dbReference type="EMBL" id="DAF46589.1"/>
    </source>
</evidence>
<dbReference type="InterPro" id="IPR016024">
    <property type="entry name" value="ARM-type_fold"/>
</dbReference>